<reference evidence="3" key="1">
    <citation type="submission" date="2011-06" db="EMBL/GenBank/DDBJ databases">
        <title>The complete genome of chromosome of Runella slithyformis DSM 19594.</title>
        <authorList>
            <consortium name="US DOE Joint Genome Institute (JGI-PGF)"/>
            <person name="Lucas S."/>
            <person name="Han J."/>
            <person name="Lapidus A."/>
            <person name="Bruce D."/>
            <person name="Goodwin L."/>
            <person name="Pitluck S."/>
            <person name="Peters L."/>
            <person name="Kyrpides N."/>
            <person name="Mavromatis K."/>
            <person name="Ivanova N."/>
            <person name="Ovchinnikova G."/>
            <person name="Zhang X."/>
            <person name="Misra M."/>
            <person name="Detter J.C."/>
            <person name="Tapia R."/>
            <person name="Han C."/>
            <person name="Land M."/>
            <person name="Hauser L."/>
            <person name="Markowitz V."/>
            <person name="Cheng J.-F."/>
            <person name="Hugenholtz P."/>
            <person name="Woyke T."/>
            <person name="Wu D."/>
            <person name="Tindall B."/>
            <person name="Faehrich R."/>
            <person name="Brambilla E."/>
            <person name="Klenk H.-P."/>
            <person name="Eisen J.A."/>
        </authorList>
    </citation>
    <scope>NUCLEOTIDE SEQUENCE [LARGE SCALE GENOMIC DNA]</scope>
    <source>
        <strain evidence="3">ATCC 29530 / DSM 19594 / LMG 11500 / NCIMB 11436 / LSU 4</strain>
    </source>
</reference>
<dbReference type="Gene3D" id="3.90.1200.10">
    <property type="match status" value="1"/>
</dbReference>
<dbReference type="SUPFAM" id="SSF56112">
    <property type="entry name" value="Protein kinase-like (PK-like)"/>
    <property type="match status" value="1"/>
</dbReference>
<dbReference type="RefSeq" id="WP_013929096.1">
    <property type="nucleotide sequence ID" value="NC_015703.1"/>
</dbReference>
<accession>A0A7U3ZM87</accession>
<feature type="domain" description="Aminoglycoside phosphotransferase" evidence="1">
    <location>
        <begin position="57"/>
        <end position="254"/>
    </location>
</feature>
<gene>
    <name evidence="2" type="ordered locus">Runsl_3426</name>
</gene>
<dbReference type="Pfam" id="PF01636">
    <property type="entry name" value="APH"/>
    <property type="match status" value="1"/>
</dbReference>
<keyword evidence="3" id="KW-1185">Reference proteome</keyword>
<dbReference type="AlphaFoldDB" id="A0A7U3ZM87"/>
<evidence type="ECO:0000313" key="3">
    <source>
        <dbReference type="Proteomes" id="UP000000493"/>
    </source>
</evidence>
<dbReference type="Proteomes" id="UP000000493">
    <property type="component" value="Chromosome"/>
</dbReference>
<sequence>MIALSTYKIANYLVDIVQFSHPDIPVSRIDVYNLRFGKQDPSRNNCFFSFDKTGKHNYFFKQSKAFTDSNIQDARSEAELYHLFKRHSVPKLKETLPRLVFFDNYNSVIVTEYFPNFQKLGSQPLFFYKKAGEQLKHFHSSYTLAAIAGLRPRFKWIDDFRRYQPIILRMTEAEKNALTRKANPYFSQLVAYLKTNKEEVAKWRQEWEFETQGLIHGDAKVDNFGSNGLQLQIIDFEYSSYGAWLWDVAGFIMSLLVITNIPTTSPPRSGLPADDIYPQIQKFCEGYEINTPELQQKVLRWTGIYFLQFFLQSETPFHLQHGLDLITKNAECHQKIFA</sequence>
<dbReference type="InterPro" id="IPR011009">
    <property type="entry name" value="Kinase-like_dom_sf"/>
</dbReference>
<dbReference type="KEGG" id="rsi:Runsl_3426"/>
<dbReference type="InterPro" id="IPR002575">
    <property type="entry name" value="Aminoglycoside_PTrfase"/>
</dbReference>
<evidence type="ECO:0000259" key="1">
    <source>
        <dbReference type="Pfam" id="PF01636"/>
    </source>
</evidence>
<protein>
    <submittedName>
        <fullName evidence="2">Aminoglycoside phosphotransferase</fullName>
    </submittedName>
</protein>
<reference evidence="2 3" key="2">
    <citation type="journal article" date="2012" name="Stand. Genomic Sci.">
        <title>Complete genome sequence of the aquatic bacterium Runella slithyformis type strain (LSU 4(T)).</title>
        <authorList>
            <person name="Copeland A."/>
            <person name="Zhang X."/>
            <person name="Misra M."/>
            <person name="Lapidus A."/>
            <person name="Nolan M."/>
            <person name="Lucas S."/>
            <person name="Deshpande S."/>
            <person name="Cheng J.F."/>
            <person name="Tapia R."/>
            <person name="Goodwin L.A."/>
            <person name="Pitluck S."/>
            <person name="Liolios K."/>
            <person name="Pagani I."/>
            <person name="Ivanova N."/>
            <person name="Mikhailova N."/>
            <person name="Pati A."/>
            <person name="Chen A."/>
            <person name="Palaniappan K."/>
            <person name="Land M."/>
            <person name="Hauser L."/>
            <person name="Pan C."/>
            <person name="Jeffries C.D."/>
            <person name="Detter J.C."/>
            <person name="Brambilla E.M."/>
            <person name="Rohde M."/>
            <person name="Djao O.D."/>
            <person name="Goker M."/>
            <person name="Sikorski J."/>
            <person name="Tindall B.J."/>
            <person name="Woyke T."/>
            <person name="Bristow J."/>
            <person name="Eisen J.A."/>
            <person name="Markowitz V."/>
            <person name="Hugenholtz P."/>
            <person name="Kyrpides N.C."/>
            <person name="Klenk H.P."/>
            <person name="Mavromatis K."/>
        </authorList>
    </citation>
    <scope>NUCLEOTIDE SEQUENCE [LARGE SCALE GENOMIC DNA]</scope>
    <source>
        <strain evidence="3">ATCC 29530 / DSM 19594 / LMG 11500 / NCIMB 11436 / LSU 4</strain>
    </source>
</reference>
<evidence type="ECO:0000313" key="2">
    <source>
        <dbReference type="EMBL" id="AEI49792.1"/>
    </source>
</evidence>
<organism evidence="2 3">
    <name type="scientific">Runella slithyformis (strain ATCC 29530 / DSM 19594 / LMG 11500 / NCIMB 11436 / LSU 4)</name>
    <dbReference type="NCBI Taxonomy" id="761193"/>
    <lineage>
        <taxon>Bacteria</taxon>
        <taxon>Pseudomonadati</taxon>
        <taxon>Bacteroidota</taxon>
        <taxon>Cytophagia</taxon>
        <taxon>Cytophagales</taxon>
        <taxon>Spirosomataceae</taxon>
        <taxon>Runella</taxon>
    </lineage>
</organism>
<dbReference type="EMBL" id="CP002859">
    <property type="protein sequence ID" value="AEI49792.1"/>
    <property type="molecule type" value="Genomic_DNA"/>
</dbReference>
<name>A0A7U3ZM87_RUNSL</name>
<proteinExistence type="predicted"/>